<feature type="compositionally biased region" description="Low complexity" evidence="7">
    <location>
        <begin position="144"/>
        <end position="160"/>
    </location>
</feature>
<keyword evidence="5" id="KW-0717">Septation</keyword>
<feature type="region of interest" description="Disordered" evidence="7">
    <location>
        <begin position="137"/>
        <end position="160"/>
    </location>
</feature>
<name>A0ABV4ZUM6_9ACTN</name>
<gene>
    <name evidence="8" type="ORF">ACE11A_25275</name>
</gene>
<organism evidence="8 9">
    <name type="scientific">Streptomyces carpaticus</name>
    <dbReference type="NCBI Taxonomy" id="285558"/>
    <lineage>
        <taxon>Bacteria</taxon>
        <taxon>Bacillati</taxon>
        <taxon>Actinomycetota</taxon>
        <taxon>Actinomycetes</taxon>
        <taxon>Kitasatosporales</taxon>
        <taxon>Streptomycetaceae</taxon>
        <taxon>Streptomyces</taxon>
    </lineage>
</organism>
<evidence type="ECO:0000256" key="7">
    <source>
        <dbReference type="SAM" id="MobiDB-lite"/>
    </source>
</evidence>
<dbReference type="RefSeq" id="WP_375066208.1">
    <property type="nucleotide sequence ID" value="NZ_JBHGBT010000041.1"/>
</dbReference>
<comment type="subcellular location">
    <subcellularLocation>
        <location evidence="1">Cell septum</location>
    </subcellularLocation>
</comment>
<dbReference type="EMBL" id="JBHGBT010000041">
    <property type="protein sequence ID" value="MFB4197654.1"/>
    <property type="molecule type" value="Genomic_DNA"/>
</dbReference>
<proteinExistence type="inferred from homology"/>
<accession>A0ABV4ZUM6</accession>
<sequence length="160" mass="17361">MNTTVERDIELQLVLSPERSIPVPARFVYGSDDPYAVHITFHFGSDAPVHWTFSRELLVEGVFRPSGHGDVRVWPTQQEGRGVICVALSSPDGDALIQAPAVAVSAWLERTLRVVPPGTESENTDLEEELFALLTPAPGDDCYPGGDPWGAPDGPLDGDR</sequence>
<keyword evidence="6" id="KW-0131">Cell cycle</keyword>
<evidence type="ECO:0000313" key="8">
    <source>
        <dbReference type="EMBL" id="MFB4197654.1"/>
    </source>
</evidence>
<dbReference type="Gene3D" id="2.30.31.20">
    <property type="entry name" value="Sporulation-specific cell division protein SsgB"/>
    <property type="match status" value="1"/>
</dbReference>
<evidence type="ECO:0000256" key="2">
    <source>
        <dbReference type="ARBA" id="ARBA00009323"/>
    </source>
</evidence>
<keyword evidence="3" id="KW-0132">Cell division</keyword>
<evidence type="ECO:0000256" key="4">
    <source>
        <dbReference type="ARBA" id="ARBA00022969"/>
    </source>
</evidence>
<dbReference type="InterPro" id="IPR006776">
    <property type="entry name" value="SsgB"/>
</dbReference>
<reference evidence="8 9" key="1">
    <citation type="submission" date="2024-09" db="EMBL/GenBank/DDBJ databases">
        <title>Draft genome sequence of multifaceted antimicrobials producing Streptomyces sp. strain FH1.</title>
        <authorList>
            <person name="Hassan F."/>
            <person name="Ali H."/>
            <person name="Hassan N."/>
            <person name="Nawaz A."/>
        </authorList>
    </citation>
    <scope>NUCLEOTIDE SEQUENCE [LARGE SCALE GENOMIC DNA]</scope>
    <source>
        <strain evidence="8 9">FH1</strain>
    </source>
</reference>
<dbReference type="InterPro" id="IPR038658">
    <property type="entry name" value="SsgB_sf"/>
</dbReference>
<comment type="caution">
    <text evidence="8">The sequence shown here is derived from an EMBL/GenBank/DDBJ whole genome shotgun (WGS) entry which is preliminary data.</text>
</comment>
<keyword evidence="4" id="KW-0749">Sporulation</keyword>
<protein>
    <submittedName>
        <fullName evidence="8">SsgA family sporulation/cell division regulator</fullName>
    </submittedName>
</protein>
<dbReference type="Proteomes" id="UP001577267">
    <property type="component" value="Unassembled WGS sequence"/>
</dbReference>
<evidence type="ECO:0000313" key="9">
    <source>
        <dbReference type="Proteomes" id="UP001577267"/>
    </source>
</evidence>
<evidence type="ECO:0000256" key="6">
    <source>
        <dbReference type="ARBA" id="ARBA00023306"/>
    </source>
</evidence>
<comment type="similarity">
    <text evidence="2">Belongs to the SsgA family.</text>
</comment>
<evidence type="ECO:0000256" key="1">
    <source>
        <dbReference type="ARBA" id="ARBA00004431"/>
    </source>
</evidence>
<keyword evidence="9" id="KW-1185">Reference proteome</keyword>
<evidence type="ECO:0000256" key="5">
    <source>
        <dbReference type="ARBA" id="ARBA00023210"/>
    </source>
</evidence>
<evidence type="ECO:0000256" key="3">
    <source>
        <dbReference type="ARBA" id="ARBA00022618"/>
    </source>
</evidence>
<dbReference type="Pfam" id="PF04686">
    <property type="entry name" value="SsgA"/>
    <property type="match status" value="1"/>
</dbReference>